<protein>
    <submittedName>
        <fullName evidence="2">Uncharacterized protein</fullName>
    </submittedName>
</protein>
<comment type="caution">
    <text evidence="2">The sequence shown here is derived from an EMBL/GenBank/DDBJ whole genome shotgun (WGS) entry which is preliminary data.</text>
</comment>
<dbReference type="Proteomes" id="UP000614601">
    <property type="component" value="Unassembled WGS sequence"/>
</dbReference>
<dbReference type="Pfam" id="PF04870">
    <property type="entry name" value="Moulting_cycle"/>
    <property type="match status" value="1"/>
</dbReference>
<feature type="signal peptide" evidence="1">
    <location>
        <begin position="1"/>
        <end position="29"/>
    </location>
</feature>
<reference evidence="2" key="1">
    <citation type="submission" date="2020-09" db="EMBL/GenBank/DDBJ databases">
        <authorList>
            <person name="Kikuchi T."/>
        </authorList>
    </citation>
    <scope>NUCLEOTIDE SEQUENCE</scope>
    <source>
        <strain evidence="2">SH1</strain>
    </source>
</reference>
<dbReference type="PANTHER" id="PTHR21523:SF37">
    <property type="entry name" value="MLT-TEN (MLT-10) RELATED"/>
    <property type="match status" value="1"/>
</dbReference>
<evidence type="ECO:0000256" key="1">
    <source>
        <dbReference type="SAM" id="SignalP"/>
    </source>
</evidence>
<dbReference type="Proteomes" id="UP000783686">
    <property type="component" value="Unassembled WGS sequence"/>
</dbReference>
<keyword evidence="1" id="KW-0732">Signal</keyword>
<dbReference type="EMBL" id="CAJFCW020000004">
    <property type="protein sequence ID" value="CAG9109564.1"/>
    <property type="molecule type" value="Genomic_DNA"/>
</dbReference>
<dbReference type="EMBL" id="CAJFDH010000004">
    <property type="protein sequence ID" value="CAD5218193.1"/>
    <property type="molecule type" value="Genomic_DNA"/>
</dbReference>
<name>A0A811KS80_9BILA</name>
<sequence length="713" mass="80059">MKLRRLCCAHKSTMISTLCLLVVIVCTDAAAPKDTRQPYINKDGAQVVPMGKEDTEQLYQKWTEQGMSSVIAALAHTKLKKHRAHVRKMFGECTKNAKDISSQAKCVEKLDNGDFTPILVFAGKRKKLTRLEKLKELPNPETPRLNRLRHSSPWVGNFKTLRVKRALEVHRSENYHLYRSKDEMSPFGKVAKTLLQSVLEVKKKDIHDRWEQVIEQAQNINKETSRLFEKRDDSDENLDDPLKFKSMAKQYENNGVMEQTKKLAKLQKIDEDDPSSPDVLNDIVSEYGKQNKPKSPEEKITNLLKDGIKLGYSLAGHDTSDFDEKSMRIASPRFLSLMPELNSKNQLDLASPSLLSLHSQGSGLENLTSIPSLLTGIKDQDRQAWLDLIVEASGVSDHLKDLSNNLDKMNGAFEDGFDNYRNLGKRSTDGMPLYFTKENVTKVYGKKGEDNVEHWETLNRMISKEQLKDMNSTGFAILTPQQQAFMYGKKSPYADSGALKRFQNLTKEDVYSELDKDVKALADSGSRLDTRLKDVVLSPITFTYIVNTFNYGSSTILSPLAFSPSILSPTVFGPMIVSPWIFSPQILSPKLFSPLILAPYIFSPLILSPLNFHVQILSPGIFNPHVLTPFLLSPLILTPQVFSPLILCPQVLTPLILNPSVGSPKVLSPFVLSPSIFSPQALSALVLSPYAISPLFYSRVVFFRLILSPSILS</sequence>
<keyword evidence="3" id="KW-1185">Reference proteome</keyword>
<evidence type="ECO:0000313" key="2">
    <source>
        <dbReference type="EMBL" id="CAD5218193.1"/>
    </source>
</evidence>
<organism evidence="2 3">
    <name type="scientific">Bursaphelenchus okinawaensis</name>
    <dbReference type="NCBI Taxonomy" id="465554"/>
    <lineage>
        <taxon>Eukaryota</taxon>
        <taxon>Metazoa</taxon>
        <taxon>Ecdysozoa</taxon>
        <taxon>Nematoda</taxon>
        <taxon>Chromadorea</taxon>
        <taxon>Rhabditida</taxon>
        <taxon>Tylenchina</taxon>
        <taxon>Tylenchomorpha</taxon>
        <taxon>Aphelenchoidea</taxon>
        <taxon>Aphelenchoididae</taxon>
        <taxon>Bursaphelenchus</taxon>
    </lineage>
</organism>
<proteinExistence type="predicted"/>
<gene>
    <name evidence="2" type="ORF">BOKJ2_LOCUS7403</name>
</gene>
<dbReference type="OrthoDB" id="5917548at2759"/>
<dbReference type="InterPro" id="IPR006954">
    <property type="entry name" value="Mlt-10-like"/>
</dbReference>
<feature type="chain" id="PRO_5035595049" evidence="1">
    <location>
        <begin position="30"/>
        <end position="713"/>
    </location>
</feature>
<dbReference type="AlphaFoldDB" id="A0A811KS80"/>
<accession>A0A811KS80</accession>
<dbReference type="PANTHER" id="PTHR21523">
    <property type="match status" value="1"/>
</dbReference>
<evidence type="ECO:0000313" key="3">
    <source>
        <dbReference type="Proteomes" id="UP000614601"/>
    </source>
</evidence>